<keyword evidence="2" id="KW-1185">Reference proteome</keyword>
<dbReference type="AlphaFoldDB" id="V2QGZ9"/>
<dbReference type="RefSeq" id="WP_023274978.1">
    <property type="nucleotide sequence ID" value="NZ_CP097562.1"/>
</dbReference>
<evidence type="ECO:0000313" key="1">
    <source>
        <dbReference type="EMBL" id="USF23605.1"/>
    </source>
</evidence>
<name>V2QGZ9_9BACT</name>
<proteinExistence type="predicted"/>
<protein>
    <submittedName>
        <fullName evidence="1">Uncharacterized protein</fullName>
    </submittedName>
</protein>
<gene>
    <name evidence="1" type="ORF">N508_000670</name>
</gene>
<sequence length="173" mass="19618">MKKILMYLLLVFITAGLCFAASSKEEITQDLNLYNSDINPKIVDALSKIEQEMVEIDNIIEGKSKKDIKTIIKIVDNQVQTIEKHMNAQAPKIKTPEVKKYHNVTLAYIKLRNNFLKDVADVFTKKGKVDEKDKEILTNKYAGEFDRLNKENAEALKVLMEVIHPAPAGNTAK</sequence>
<dbReference type="KEGG" id="msch:N508_000670"/>
<reference evidence="1" key="2">
    <citation type="submission" date="2022-05" db="EMBL/GenBank/DDBJ databases">
        <authorList>
            <person name="Proctor A.L."/>
            <person name="Phillips G.J."/>
            <person name="Wannemuehler M.J."/>
        </authorList>
    </citation>
    <scope>NUCLEOTIDE SEQUENCE</scope>
    <source>
        <strain evidence="1">ASF457</strain>
    </source>
</reference>
<accession>V2QGZ9</accession>
<organism evidence="1 2">
    <name type="scientific">Mucispirillum schaedleri ASF457</name>
    <dbReference type="NCBI Taxonomy" id="1379858"/>
    <lineage>
        <taxon>Bacteria</taxon>
        <taxon>Pseudomonadati</taxon>
        <taxon>Deferribacterota</taxon>
        <taxon>Deferribacteres</taxon>
        <taxon>Deferribacterales</taxon>
        <taxon>Mucispirillaceae</taxon>
        <taxon>Mucispirillum</taxon>
    </lineage>
</organism>
<dbReference type="Proteomes" id="UP000017429">
    <property type="component" value="Chromosome"/>
</dbReference>
<reference evidence="1" key="1">
    <citation type="journal article" date="2014" name="Genome Announc.">
        <title>Draft genome sequences of the altered schaedler flora, a defined bacterial community from gnotobiotic mice.</title>
        <authorList>
            <person name="Wannemuehler M.J."/>
            <person name="Overstreet A.M."/>
            <person name="Ward D.V."/>
            <person name="Phillips G.J."/>
        </authorList>
    </citation>
    <scope>NUCLEOTIDE SEQUENCE</scope>
    <source>
        <strain evidence="1">ASF457</strain>
    </source>
</reference>
<reference evidence="1" key="3">
    <citation type="submission" date="2022-06" db="EMBL/GenBank/DDBJ databases">
        <title>Resources to Facilitate Use of the Altered Schaedler Flora (ASF) Mouse Model to Study Microbiome Function.</title>
        <authorList>
            <person name="Proctor A."/>
            <person name="Parvinroo S."/>
            <person name="Richie T."/>
            <person name="Jia X."/>
            <person name="Lee S.T.M."/>
            <person name="Karp P.D."/>
            <person name="Paley S."/>
            <person name="Kostic A.D."/>
            <person name="Pierre J.F."/>
            <person name="Wannemuehler M.J."/>
            <person name="Phillips G.J."/>
        </authorList>
    </citation>
    <scope>NUCLEOTIDE SEQUENCE</scope>
    <source>
        <strain evidence="1">ASF457</strain>
    </source>
</reference>
<evidence type="ECO:0000313" key="2">
    <source>
        <dbReference type="Proteomes" id="UP000017429"/>
    </source>
</evidence>
<dbReference type="EMBL" id="CP097562">
    <property type="protein sequence ID" value="USF23605.1"/>
    <property type="molecule type" value="Genomic_DNA"/>
</dbReference>